<dbReference type="PATRIC" id="fig|1391654.3.peg.2468"/>
<dbReference type="InterPro" id="IPR008878">
    <property type="entry name" value="Transposase_IS66_Orf2"/>
</dbReference>
<dbReference type="AlphaFoldDB" id="A0A0K1PQH1"/>
<reference evidence="1 2" key="1">
    <citation type="submission" date="2015-08" db="EMBL/GenBank/DDBJ databases">
        <authorList>
            <person name="Babu N.S."/>
            <person name="Beckwith C.J."/>
            <person name="Beseler K.G."/>
            <person name="Brison A."/>
            <person name="Carone J.V."/>
            <person name="Caskin T.P."/>
            <person name="Diamond M."/>
            <person name="Durham M.E."/>
            <person name="Foxe J.M."/>
            <person name="Go M."/>
            <person name="Henderson B.A."/>
            <person name="Jones I.B."/>
            <person name="McGettigan J.A."/>
            <person name="Micheletti S.J."/>
            <person name="Nasrallah M.E."/>
            <person name="Ortiz D."/>
            <person name="Piller C.R."/>
            <person name="Privatt S.R."/>
            <person name="Schneider S.L."/>
            <person name="Sharp S."/>
            <person name="Smith T.C."/>
            <person name="Stanton J.D."/>
            <person name="Ullery H.E."/>
            <person name="Wilson R.J."/>
            <person name="Serrano M.G."/>
            <person name="Buck G."/>
            <person name="Lee V."/>
            <person name="Wang Y."/>
            <person name="Carvalho R."/>
            <person name="Voegtly L."/>
            <person name="Shi R."/>
            <person name="Duckworth R."/>
            <person name="Johnson A."/>
            <person name="Loviza R."/>
            <person name="Walstead R."/>
            <person name="Shah Z."/>
            <person name="Kiflezghi M."/>
            <person name="Wade K."/>
            <person name="Ball S.L."/>
            <person name="Bradley K.W."/>
            <person name="Asai D.J."/>
            <person name="Bowman C.A."/>
            <person name="Russell D.A."/>
            <person name="Pope W.H."/>
            <person name="Jacobs-Sera D."/>
            <person name="Hendrix R.W."/>
            <person name="Hatfull G.F."/>
        </authorList>
    </citation>
    <scope>NUCLEOTIDE SEQUENCE [LARGE SCALE GENOMIC DNA]</scope>
    <source>
        <strain evidence="1 2">DSM 27648</strain>
    </source>
</reference>
<keyword evidence="2" id="KW-1185">Reference proteome</keyword>
<dbReference type="Pfam" id="PF05717">
    <property type="entry name" value="TnpB_IS66"/>
    <property type="match status" value="1"/>
</dbReference>
<dbReference type="Proteomes" id="UP000064967">
    <property type="component" value="Chromosome"/>
</dbReference>
<dbReference type="KEGG" id="llu:AKJ09_02431"/>
<dbReference type="PANTHER" id="PTHR36455:SF1">
    <property type="entry name" value="BLR8292 PROTEIN"/>
    <property type="match status" value="1"/>
</dbReference>
<accession>A0A0K1PQH1</accession>
<sequence length="126" mass="14651">MLGLPPSVRIYFAAEPTDMRKGIDGLRAIVEATLRRDPYEGHLFVFVGKSKDKVKILFWDRSGFVLYMKRLEKGRFQLPLVDERRKHVEMEPAQLAMLLDGIDLNSRRLARWNPNPQKGIDTDRQV</sequence>
<organism evidence="1 2">
    <name type="scientific">Labilithrix luteola</name>
    <dbReference type="NCBI Taxonomy" id="1391654"/>
    <lineage>
        <taxon>Bacteria</taxon>
        <taxon>Pseudomonadati</taxon>
        <taxon>Myxococcota</taxon>
        <taxon>Polyangia</taxon>
        <taxon>Polyangiales</taxon>
        <taxon>Labilitrichaceae</taxon>
        <taxon>Labilithrix</taxon>
    </lineage>
</organism>
<gene>
    <name evidence="1" type="ORF">AKJ09_02431</name>
</gene>
<proteinExistence type="predicted"/>
<dbReference type="NCBIfam" id="NF033819">
    <property type="entry name" value="IS66_TnpB"/>
    <property type="match status" value="1"/>
</dbReference>
<name>A0A0K1PQH1_9BACT</name>
<evidence type="ECO:0000313" key="2">
    <source>
        <dbReference type="Proteomes" id="UP000064967"/>
    </source>
</evidence>
<dbReference type="PANTHER" id="PTHR36455">
    <property type="match status" value="1"/>
</dbReference>
<dbReference type="STRING" id="1391654.AKJ09_02431"/>
<dbReference type="EMBL" id="CP012333">
    <property type="protein sequence ID" value="AKU95767.1"/>
    <property type="molecule type" value="Genomic_DNA"/>
</dbReference>
<dbReference type="OrthoDB" id="9801450at2"/>
<protein>
    <submittedName>
        <fullName evidence="1">Mobile element protein</fullName>
    </submittedName>
</protein>
<evidence type="ECO:0000313" key="1">
    <source>
        <dbReference type="EMBL" id="AKU95767.1"/>
    </source>
</evidence>
<dbReference type="RefSeq" id="WP_146647155.1">
    <property type="nucleotide sequence ID" value="NZ_CP012333.1"/>
</dbReference>